<evidence type="ECO:0000313" key="2">
    <source>
        <dbReference type="EMBL" id="WQF81656.1"/>
    </source>
</evidence>
<dbReference type="RefSeq" id="XP_062778880.1">
    <property type="nucleotide sequence ID" value="XM_062922829.1"/>
</dbReference>
<proteinExistence type="predicted"/>
<organism evidence="2 3">
    <name type="scientific">Colletotrichum destructivum</name>
    <dbReference type="NCBI Taxonomy" id="34406"/>
    <lineage>
        <taxon>Eukaryota</taxon>
        <taxon>Fungi</taxon>
        <taxon>Dikarya</taxon>
        <taxon>Ascomycota</taxon>
        <taxon>Pezizomycotina</taxon>
        <taxon>Sordariomycetes</taxon>
        <taxon>Hypocreomycetidae</taxon>
        <taxon>Glomerellales</taxon>
        <taxon>Glomerellaceae</taxon>
        <taxon>Colletotrichum</taxon>
        <taxon>Colletotrichum destructivum species complex</taxon>
    </lineage>
</organism>
<dbReference type="KEGG" id="cdet:87943173"/>
<sequence length="132" mass="13728">MLKTRAAGCSSPPRCPAKPSAPAGRGDSIPLLEAVGFLRGAGDETHAGQDADGAVDTPEADDSIHCASTGQRGVYPEPSQRAHKQSVVFELVYVSSYGCGWARSGGTPRVVELAPDGSRLHLFKRPGGGRTQ</sequence>
<feature type="region of interest" description="Disordered" evidence="1">
    <location>
        <begin position="40"/>
        <end position="79"/>
    </location>
</feature>
<dbReference type="Proteomes" id="UP001322277">
    <property type="component" value="Chromosome 4"/>
</dbReference>
<evidence type="ECO:0000256" key="1">
    <source>
        <dbReference type="SAM" id="MobiDB-lite"/>
    </source>
</evidence>
<protein>
    <submittedName>
        <fullName evidence="2">Uncharacterized protein</fullName>
    </submittedName>
</protein>
<dbReference type="GeneID" id="87943173"/>
<reference evidence="3" key="1">
    <citation type="journal article" date="2023" name="bioRxiv">
        <title>Complete genome of the Medicago anthracnose fungus, Colletotrichum destructivum, reveals a mini-chromosome-like region within a core chromosome.</title>
        <authorList>
            <person name="Lapalu N."/>
            <person name="Simon A."/>
            <person name="Lu A."/>
            <person name="Plaumann P.-L."/>
            <person name="Amselem J."/>
            <person name="Pigne S."/>
            <person name="Auger A."/>
            <person name="Koch C."/>
            <person name="Dallery J.-F."/>
            <person name="O'Connell R.J."/>
        </authorList>
    </citation>
    <scope>NUCLEOTIDE SEQUENCE [LARGE SCALE GENOMIC DNA]</scope>
    <source>
        <strain evidence="3">CBS 520.97</strain>
    </source>
</reference>
<gene>
    <name evidence="2" type="ORF">CDEST_06670</name>
</gene>
<name>A0AAX4IFA8_9PEZI</name>
<evidence type="ECO:0000313" key="3">
    <source>
        <dbReference type="Proteomes" id="UP001322277"/>
    </source>
</evidence>
<dbReference type="AlphaFoldDB" id="A0AAX4IFA8"/>
<dbReference type="EMBL" id="CP137308">
    <property type="protein sequence ID" value="WQF81656.1"/>
    <property type="molecule type" value="Genomic_DNA"/>
</dbReference>
<feature type="region of interest" description="Disordered" evidence="1">
    <location>
        <begin position="1"/>
        <end position="28"/>
    </location>
</feature>
<accession>A0AAX4IFA8</accession>
<keyword evidence="3" id="KW-1185">Reference proteome</keyword>